<evidence type="ECO:0000313" key="1">
    <source>
        <dbReference type="EMBL" id="QVJ03061.1"/>
    </source>
</evidence>
<reference evidence="1" key="1">
    <citation type="submission" date="2021-05" db="EMBL/GenBank/DDBJ databases">
        <authorList>
            <person name="Kaiqin L."/>
            <person name="Jian G."/>
        </authorList>
    </citation>
    <scope>NUCLEOTIDE SEQUENCE</scope>
    <source>
        <strain evidence="1">HDS5</strain>
    </source>
</reference>
<proteinExistence type="predicted"/>
<name>A0A975LDA0_9ACTN</name>
<gene>
    <name evidence="1" type="ORF">KGD82_13585</name>
</gene>
<dbReference type="KEGG" id="nec:KGD82_13585"/>
<organism evidence="1 2">
    <name type="scientific">Nocardiopsis eucommiae</name>
    <dbReference type="NCBI Taxonomy" id="2831970"/>
    <lineage>
        <taxon>Bacteria</taxon>
        <taxon>Bacillati</taxon>
        <taxon>Actinomycetota</taxon>
        <taxon>Actinomycetes</taxon>
        <taxon>Streptosporangiales</taxon>
        <taxon>Nocardiopsidaceae</taxon>
        <taxon>Nocardiopsis</taxon>
    </lineage>
</organism>
<evidence type="ECO:0000313" key="2">
    <source>
        <dbReference type="Proteomes" id="UP000682416"/>
    </source>
</evidence>
<dbReference type="EMBL" id="CP074402">
    <property type="protein sequence ID" value="QVJ03061.1"/>
    <property type="molecule type" value="Genomic_DNA"/>
</dbReference>
<keyword evidence="2" id="KW-1185">Reference proteome</keyword>
<protein>
    <submittedName>
        <fullName evidence="1">HK97 gp10 family phage protein</fullName>
    </submittedName>
</protein>
<dbReference type="Proteomes" id="UP000682416">
    <property type="component" value="Chromosome"/>
</dbReference>
<accession>A0A975LDA0</accession>
<sequence>MPPAKVRINQATVKRLGVFPPVDRDLQRRAYRVQAMAQGRGPVRSGEYVRSIGVKRAPGKLGGWRVEATARHSWWVERGTRPHVIRPRVKKALFWPGAAHPVGKVNHPGTKATHNLAEALELAARGNTNV</sequence>
<dbReference type="AlphaFoldDB" id="A0A975LDA0"/>